<accession>A0A7H9BIM2</accession>
<dbReference type="RefSeq" id="WP_179357901.1">
    <property type="nucleotide sequence ID" value="NZ_CP058627.1"/>
</dbReference>
<name>A0A7H9BIM2_9NEIS</name>
<feature type="domain" description="ArsA HSP20-like" evidence="1">
    <location>
        <begin position="4"/>
        <end position="35"/>
    </location>
</feature>
<dbReference type="Proteomes" id="UP000509597">
    <property type="component" value="Chromosome"/>
</dbReference>
<dbReference type="KEGG" id="chiz:HQ393_05860"/>
<dbReference type="AlphaFoldDB" id="A0A7H9BIM2"/>
<dbReference type="EMBL" id="CP058627">
    <property type="protein sequence ID" value="QLG87821.1"/>
    <property type="molecule type" value="Genomic_DNA"/>
</dbReference>
<evidence type="ECO:0000313" key="2">
    <source>
        <dbReference type="EMBL" id="QLG87821.1"/>
    </source>
</evidence>
<proteinExistence type="predicted"/>
<keyword evidence="3" id="KW-1185">Reference proteome</keyword>
<sequence>MFQLSKRKIDLSLTAQHLVIHIGNKKRHLIVPFFICAKLK</sequence>
<evidence type="ECO:0000259" key="1">
    <source>
        <dbReference type="Pfam" id="PF17886"/>
    </source>
</evidence>
<gene>
    <name evidence="2" type="ORF">HQ393_05860</name>
</gene>
<dbReference type="InterPro" id="IPR040612">
    <property type="entry name" value="ArsA_HSP20-like"/>
</dbReference>
<organism evidence="2 3">
    <name type="scientific">Chitinibacter bivalviorum</name>
    <dbReference type="NCBI Taxonomy" id="2739434"/>
    <lineage>
        <taxon>Bacteria</taxon>
        <taxon>Pseudomonadati</taxon>
        <taxon>Pseudomonadota</taxon>
        <taxon>Betaproteobacteria</taxon>
        <taxon>Neisseriales</taxon>
        <taxon>Chitinibacteraceae</taxon>
        <taxon>Chitinibacter</taxon>
    </lineage>
</organism>
<evidence type="ECO:0000313" key="3">
    <source>
        <dbReference type="Proteomes" id="UP000509597"/>
    </source>
</evidence>
<protein>
    <recommendedName>
        <fullName evidence="1">ArsA HSP20-like domain-containing protein</fullName>
    </recommendedName>
</protein>
<dbReference type="Pfam" id="PF17886">
    <property type="entry name" value="ArsA_HSP20"/>
    <property type="match status" value="1"/>
</dbReference>
<reference evidence="2 3" key="1">
    <citation type="submission" date="2020-07" db="EMBL/GenBank/DDBJ databases">
        <title>Complete genome sequence of Chitinibacter sp. 2T18.</title>
        <authorList>
            <person name="Bae J.-W."/>
            <person name="Choi J.-W."/>
        </authorList>
    </citation>
    <scope>NUCLEOTIDE SEQUENCE [LARGE SCALE GENOMIC DNA]</scope>
    <source>
        <strain evidence="2 3">2T18</strain>
    </source>
</reference>